<dbReference type="EMBL" id="CP002455">
    <property type="protein sequence ID" value="ADX68754.1"/>
    <property type="molecule type" value="Genomic_DNA"/>
</dbReference>
<dbReference type="Pfam" id="PF18962">
    <property type="entry name" value="Por_Secre_tail"/>
    <property type="match status" value="1"/>
</dbReference>
<accession>F0P1V7</accession>
<evidence type="ECO:0000256" key="1">
    <source>
        <dbReference type="ARBA" id="ARBA00022729"/>
    </source>
</evidence>
<evidence type="ECO:0000256" key="2">
    <source>
        <dbReference type="SAM" id="SignalP"/>
    </source>
</evidence>
<dbReference type="STRING" id="865938.Weevi_2080"/>
<dbReference type="SUPFAM" id="SSF50969">
    <property type="entry name" value="YVTN repeat-like/Quinoprotein amine dehydrogenase"/>
    <property type="match status" value="1"/>
</dbReference>
<dbReference type="OrthoDB" id="1041092at2"/>
<evidence type="ECO:0000259" key="3">
    <source>
        <dbReference type="Pfam" id="PF18962"/>
    </source>
</evidence>
<reference evidence="4 5" key="1">
    <citation type="journal article" date="2011" name="Stand. Genomic Sci.">
        <title>Complete genome sequence of Weeksella virosa type strain (9751).</title>
        <authorList>
            <person name="Lang E."/>
            <person name="Teshima H."/>
            <person name="Lucas S."/>
            <person name="Lapidus A."/>
            <person name="Hammon N."/>
            <person name="Deshpande S."/>
            <person name="Nolan M."/>
            <person name="Cheng J.F."/>
            <person name="Pitluck S."/>
            <person name="Liolios K."/>
            <person name="Pagani I."/>
            <person name="Mikhailova N."/>
            <person name="Ivanova N."/>
            <person name="Mavromatis K."/>
            <person name="Pati A."/>
            <person name="Tapia R."/>
            <person name="Han C."/>
            <person name="Goodwin L."/>
            <person name="Chen A."/>
            <person name="Palaniappan K."/>
            <person name="Land M."/>
            <person name="Hauser L."/>
            <person name="Chang Y.J."/>
            <person name="Jeffries C.D."/>
            <person name="Brambilla E.M."/>
            <person name="Kopitz M."/>
            <person name="Rohde M."/>
            <person name="Goker M."/>
            <person name="Tindall B.J."/>
            <person name="Detter J.C."/>
            <person name="Woyke T."/>
            <person name="Bristow J."/>
            <person name="Eisen J.A."/>
            <person name="Markowitz V."/>
            <person name="Hugenholtz P."/>
            <person name="Klenk H.P."/>
            <person name="Kyrpides N.C."/>
        </authorList>
    </citation>
    <scope>NUCLEOTIDE SEQUENCE [LARGE SCALE GENOMIC DNA]</scope>
    <source>
        <strain evidence="5">ATCC 43766 / DSM 16922 / JCM 21250 / NBRC 16016 / NCTC 11634 / CL345/78</strain>
    </source>
</reference>
<dbReference type="InterPro" id="IPR011044">
    <property type="entry name" value="Quino_amine_DH_bsu"/>
</dbReference>
<dbReference type="HOGENOM" id="CLU_010906_2_0_10"/>
<dbReference type="InterPro" id="IPR015943">
    <property type="entry name" value="WD40/YVTN_repeat-like_dom_sf"/>
</dbReference>
<dbReference type="InterPro" id="IPR031815">
    <property type="entry name" value="DUF5074"/>
</dbReference>
<proteinExistence type="predicted"/>
<keyword evidence="1 2" id="KW-0732">Signal</keyword>
<feature type="chain" id="PRO_5003257902" description="Secretion system C-terminal sorting domain-containing protein" evidence="2">
    <location>
        <begin position="21"/>
        <end position="769"/>
    </location>
</feature>
<protein>
    <recommendedName>
        <fullName evidence="3">Secretion system C-terminal sorting domain-containing protein</fullName>
    </recommendedName>
</protein>
<sequence>MRKLYLLVVLFLTISVGLQAQVKVQGILRNDLKKPEVLQKAGDPSFTFDDIQYWIGEGSKKAAMVVQWNDNKNPEAMVWGYRFDGEKFGIDMILEIAKVDPRFYVLAYEGTQYGTAIGGFGYDWDNAGTRALVKNNNTTYPYYPIDGKVLTNDYDFDDWTAFDPNDRWYSGWFSKGFWSYWVKDSADEDFAFSGLGASSRKLEDGSWDGWSFSVEFQSFPMADKFTAAEPNAEEPIDFTKGYFIVNEEWFGHTNGSVNFIDENDQVHYRVYSDRNNNEAFGATTQFGTIYGDKFYFVSKQAADAGDTNYTPGGRLVVADAKTMEKIASFDDIGGGDGRSFLGVNPKTAYIASSNGVFLFDIENMKVGEIIEGTGGGSTYSGQVGNLIRTKKYVFAVKQNTGILVIDPITHTLVQTIEGNFHSVVQAQDGKVWGALDNSLVAIDQFSLETSTIDLPENISIPNSWGAWNAGSFTASAKENNLYFFPGKGWSVSPNLVKFDASTHTFDPDFIIIPGQDETYKQIPYGAGVRVHPKTDEIIITTTESGYGAHYQKNWVHRYSSNGELVKTIQMNDYYWFPAVTVFPDTEAPKVEGLENNYTVEDNLIINLNELVSDEDNLDAAIVINMDILQDDDLATIELSDEGILSVSLNADKEKSNTQKTPIEATGEIKIRLDFESNGLVTEHFIDFTINKLGLNSVEKSQFILYPNPTSEAIFIDAKEVAELKIYSILGQEVMAQKLQLGKNTVRMNTLPKGTYIFHFGNETKKVIKK</sequence>
<gene>
    <name evidence="4" type="ordered locus">Weevi_2080</name>
</gene>
<dbReference type="Proteomes" id="UP000008641">
    <property type="component" value="Chromosome"/>
</dbReference>
<name>F0P1V7_WEEVC</name>
<feature type="domain" description="Secretion system C-terminal sorting" evidence="3">
    <location>
        <begin position="704"/>
        <end position="769"/>
    </location>
</feature>
<evidence type="ECO:0000313" key="4">
    <source>
        <dbReference type="EMBL" id="ADX68754.1"/>
    </source>
</evidence>
<dbReference type="InterPro" id="IPR026444">
    <property type="entry name" value="Secre_tail"/>
</dbReference>
<keyword evidence="5" id="KW-1185">Reference proteome</keyword>
<reference evidence="5" key="2">
    <citation type="journal article" date="2011" name="Stand. Genomic Sci.">
        <title>Complete genome sequence of Weeksella virosa type strain (9751T).</title>
        <authorList>
            <person name="Lang E."/>
            <person name="Teshima H."/>
            <person name="Lucas S."/>
            <person name="Lapidus A."/>
            <person name="Hammon N."/>
            <person name="Deshpande S."/>
            <person name="Nolan M."/>
            <person name="Cheng J."/>
            <person name="Pitluck S."/>
            <person name="Liolios K."/>
            <person name="Pagani I."/>
            <person name="Mikhailova N."/>
            <person name="Ivanova N."/>
            <person name="Mavromatis K."/>
            <person name="Pati A."/>
            <person name="Tapia R."/>
            <person name="Han C."/>
            <person name="Goodwin L."/>
            <person name="Chen A."/>
            <person name="Palaniappan K."/>
            <person name="Land M."/>
            <person name="Hauser L."/>
            <person name="Chang Y."/>
            <person name="Jeffries C."/>
            <person name="Brambilla E."/>
            <person name="Kopitz M."/>
            <person name="Rohde M."/>
            <person name="Goker M."/>
            <person name="Tindall B."/>
            <person name="Detter J."/>
            <person name="Woyke T."/>
            <person name="Bristow J."/>
            <person name="Eisen J."/>
            <person name="Markowitz V."/>
            <person name="Hugenholtz P."/>
            <person name="Klenk H."/>
            <person name="Kyrpides N."/>
        </authorList>
    </citation>
    <scope>NUCLEOTIDE SEQUENCE [LARGE SCALE GENOMIC DNA]</scope>
    <source>
        <strain evidence="5">ATCC 43766 / DSM 16922 / JCM 21250 / NBRC 16016 / NCTC 11634 / CL345/78</strain>
    </source>
</reference>
<dbReference type="Pfam" id="PF16819">
    <property type="entry name" value="DUF5074"/>
    <property type="match status" value="1"/>
</dbReference>
<feature type="signal peptide" evidence="2">
    <location>
        <begin position="1"/>
        <end position="20"/>
    </location>
</feature>
<dbReference type="Gene3D" id="2.130.10.10">
    <property type="entry name" value="YVTN repeat-like/Quinoprotein amine dehydrogenase"/>
    <property type="match status" value="1"/>
</dbReference>
<dbReference type="KEGG" id="wvi:Weevi_2080"/>
<dbReference type="RefSeq" id="WP_013599142.1">
    <property type="nucleotide sequence ID" value="NC_015144.1"/>
</dbReference>
<dbReference type="AlphaFoldDB" id="F0P1V7"/>
<evidence type="ECO:0000313" key="5">
    <source>
        <dbReference type="Proteomes" id="UP000008641"/>
    </source>
</evidence>
<dbReference type="NCBIfam" id="TIGR04183">
    <property type="entry name" value="Por_Secre_tail"/>
    <property type="match status" value="1"/>
</dbReference>
<organism evidence="4 5">
    <name type="scientific">Weeksella virosa (strain ATCC 43766 / DSM 16922 / JCM 21250 / CCUG 30538 / CDC 9751 / IAM 14551 / NBRC 16016 / NCTC 11634 / CL345/78)</name>
    <dbReference type="NCBI Taxonomy" id="865938"/>
    <lineage>
        <taxon>Bacteria</taxon>
        <taxon>Pseudomonadati</taxon>
        <taxon>Bacteroidota</taxon>
        <taxon>Flavobacteriia</taxon>
        <taxon>Flavobacteriales</taxon>
        <taxon>Weeksellaceae</taxon>
        <taxon>Weeksella</taxon>
    </lineage>
</organism>
<dbReference type="eggNOG" id="COG3292">
    <property type="taxonomic scope" value="Bacteria"/>
</dbReference>